<evidence type="ECO:0000256" key="1">
    <source>
        <dbReference type="SAM" id="MobiDB-lite"/>
    </source>
</evidence>
<sequence length="146" mass="16821">MKKDHDYHHEKIVYSAPPAYSDHSFGSPQDHGYASDPSVDDYNAHRRHNIPKYRKYKDTGIFEQLRGFVTRLNTTETAFKKMGVTSDNCKKKLICELQYAAKHSSILSYALNILRDSSFDNYRTDGYIPDMSFCTSTNMSCKEDVT</sequence>
<name>A0A9P0PRZ5_ACAOB</name>
<proteinExistence type="predicted"/>
<comment type="caution">
    <text evidence="2">The sequence shown here is derived from an EMBL/GenBank/DDBJ whole genome shotgun (WGS) entry which is preliminary data.</text>
</comment>
<feature type="region of interest" description="Disordered" evidence="1">
    <location>
        <begin position="25"/>
        <end position="44"/>
    </location>
</feature>
<evidence type="ECO:0000313" key="2">
    <source>
        <dbReference type="EMBL" id="CAH1994680.1"/>
    </source>
</evidence>
<reference evidence="2" key="1">
    <citation type="submission" date="2022-03" db="EMBL/GenBank/DDBJ databases">
        <authorList>
            <person name="Sayadi A."/>
        </authorList>
    </citation>
    <scope>NUCLEOTIDE SEQUENCE</scope>
</reference>
<evidence type="ECO:0000313" key="3">
    <source>
        <dbReference type="Proteomes" id="UP001152888"/>
    </source>
</evidence>
<gene>
    <name evidence="2" type="ORF">ACAOBT_LOCUS22244</name>
</gene>
<dbReference type="OrthoDB" id="421075at2759"/>
<keyword evidence="3" id="KW-1185">Reference proteome</keyword>
<dbReference type="Proteomes" id="UP001152888">
    <property type="component" value="Unassembled WGS sequence"/>
</dbReference>
<dbReference type="EMBL" id="CAKOFQ010007205">
    <property type="protein sequence ID" value="CAH1994680.1"/>
    <property type="molecule type" value="Genomic_DNA"/>
</dbReference>
<accession>A0A9P0PRZ5</accession>
<protein>
    <submittedName>
        <fullName evidence="2">Uncharacterized protein</fullName>
    </submittedName>
</protein>
<dbReference type="AlphaFoldDB" id="A0A9P0PRZ5"/>
<organism evidence="2 3">
    <name type="scientific">Acanthoscelides obtectus</name>
    <name type="common">Bean weevil</name>
    <name type="synonym">Bruchus obtectus</name>
    <dbReference type="NCBI Taxonomy" id="200917"/>
    <lineage>
        <taxon>Eukaryota</taxon>
        <taxon>Metazoa</taxon>
        <taxon>Ecdysozoa</taxon>
        <taxon>Arthropoda</taxon>
        <taxon>Hexapoda</taxon>
        <taxon>Insecta</taxon>
        <taxon>Pterygota</taxon>
        <taxon>Neoptera</taxon>
        <taxon>Endopterygota</taxon>
        <taxon>Coleoptera</taxon>
        <taxon>Polyphaga</taxon>
        <taxon>Cucujiformia</taxon>
        <taxon>Chrysomeloidea</taxon>
        <taxon>Chrysomelidae</taxon>
        <taxon>Bruchinae</taxon>
        <taxon>Bruchini</taxon>
        <taxon>Acanthoscelides</taxon>
    </lineage>
</organism>